<dbReference type="AlphaFoldDB" id="A0A645J0U4"/>
<dbReference type="InterPro" id="IPR008513">
    <property type="entry name" value="tRNA(Met)_cyd_acetate_ligase"/>
</dbReference>
<reference evidence="1" key="1">
    <citation type="submission" date="2019-08" db="EMBL/GenBank/DDBJ databases">
        <authorList>
            <person name="Kucharzyk K."/>
            <person name="Murdoch R.W."/>
            <person name="Higgins S."/>
            <person name="Loffler F."/>
        </authorList>
    </citation>
    <scope>NUCLEOTIDE SEQUENCE</scope>
</reference>
<dbReference type="Pfam" id="PF05636">
    <property type="entry name" value="HIGH_NTase1"/>
    <property type="match status" value="1"/>
</dbReference>
<sequence length="97" mass="11023">MKTKRYPYARISRALTHCLLDIRKKPLRPPDYARLLGMRKSAAPLLERAGQNGFPLITRPAKENHPGIAQDMRAEELWYIGAGLPAASAWQKRMIIV</sequence>
<name>A0A645J0U4_9ZZZZ</name>
<protein>
    <submittedName>
        <fullName evidence="1">Uncharacterized protein</fullName>
    </submittedName>
</protein>
<proteinExistence type="predicted"/>
<evidence type="ECO:0000313" key="1">
    <source>
        <dbReference type="EMBL" id="MPN57027.1"/>
    </source>
</evidence>
<organism evidence="1">
    <name type="scientific">bioreactor metagenome</name>
    <dbReference type="NCBI Taxonomy" id="1076179"/>
    <lineage>
        <taxon>unclassified sequences</taxon>
        <taxon>metagenomes</taxon>
        <taxon>ecological metagenomes</taxon>
    </lineage>
</organism>
<accession>A0A645J0U4</accession>
<gene>
    <name evidence="1" type="ORF">SDC9_204721</name>
</gene>
<comment type="caution">
    <text evidence="1">The sequence shown here is derived from an EMBL/GenBank/DDBJ whole genome shotgun (WGS) entry which is preliminary data.</text>
</comment>
<dbReference type="EMBL" id="VSSQ01128080">
    <property type="protein sequence ID" value="MPN57027.1"/>
    <property type="molecule type" value="Genomic_DNA"/>
</dbReference>